<keyword evidence="1" id="KW-1133">Transmembrane helix</keyword>
<keyword evidence="3" id="KW-1185">Reference proteome</keyword>
<evidence type="ECO:0000313" key="2">
    <source>
        <dbReference type="EMBL" id="MXV63516.1"/>
    </source>
</evidence>
<name>A0A6B0VRD2_9EURY</name>
<dbReference type="RefSeq" id="WP_160066328.1">
    <property type="nucleotide sequence ID" value="NZ_WUYX01000053.1"/>
</dbReference>
<comment type="caution">
    <text evidence="2">The sequence shown here is derived from an EMBL/GenBank/DDBJ whole genome shotgun (WGS) entry which is preliminary data.</text>
</comment>
<feature type="transmembrane region" description="Helical" evidence="1">
    <location>
        <begin position="20"/>
        <end position="40"/>
    </location>
</feature>
<keyword evidence="1" id="KW-0812">Transmembrane</keyword>
<keyword evidence="1" id="KW-0472">Membrane</keyword>
<evidence type="ECO:0000313" key="3">
    <source>
        <dbReference type="Proteomes" id="UP000434101"/>
    </source>
</evidence>
<gene>
    <name evidence="2" type="ORF">GS429_15925</name>
</gene>
<protein>
    <submittedName>
        <fullName evidence="2">Uncharacterized protein</fullName>
    </submittedName>
</protein>
<accession>A0A6B0VRD2</accession>
<sequence length="46" mass="5028">MVVSLAAYVYASIRTPEHEFQAWFAFVLFFADAAVANAIVPSPPLV</sequence>
<dbReference type="Proteomes" id="UP000434101">
    <property type="component" value="Unassembled WGS sequence"/>
</dbReference>
<proteinExistence type="predicted"/>
<dbReference type="EMBL" id="WUYX01000053">
    <property type="protein sequence ID" value="MXV63516.1"/>
    <property type="molecule type" value="Genomic_DNA"/>
</dbReference>
<organism evidence="2 3">
    <name type="scientific">Natronorubrum halalkaliphilum</name>
    <dbReference type="NCBI Taxonomy" id="2691917"/>
    <lineage>
        <taxon>Archaea</taxon>
        <taxon>Methanobacteriati</taxon>
        <taxon>Methanobacteriota</taxon>
        <taxon>Stenosarchaea group</taxon>
        <taxon>Halobacteria</taxon>
        <taxon>Halobacteriales</taxon>
        <taxon>Natrialbaceae</taxon>
        <taxon>Natronorubrum</taxon>
    </lineage>
</organism>
<evidence type="ECO:0000256" key="1">
    <source>
        <dbReference type="SAM" id="Phobius"/>
    </source>
</evidence>
<reference evidence="2 3" key="1">
    <citation type="submission" date="2020-01" db="EMBL/GenBank/DDBJ databases">
        <title>Natronorubrum sp. JWXQ-INN 674 isolated from Inner Mongolia Autonomous Region of China.</title>
        <authorList>
            <person name="Xue Q."/>
        </authorList>
    </citation>
    <scope>NUCLEOTIDE SEQUENCE [LARGE SCALE GENOMIC DNA]</scope>
    <source>
        <strain evidence="2 3">JWXQ-INN-674</strain>
    </source>
</reference>
<dbReference type="AlphaFoldDB" id="A0A6B0VRD2"/>